<accession>A0ABP9GBI1</accession>
<evidence type="ECO:0000313" key="11">
    <source>
        <dbReference type="Proteomes" id="UP001499993"/>
    </source>
</evidence>
<evidence type="ECO:0000256" key="3">
    <source>
        <dbReference type="ARBA" id="ARBA00022448"/>
    </source>
</evidence>
<dbReference type="InterPro" id="IPR045863">
    <property type="entry name" value="CorA_TM1_TM2"/>
</dbReference>
<evidence type="ECO:0000256" key="7">
    <source>
        <dbReference type="ARBA" id="ARBA00023136"/>
    </source>
</evidence>
<organism evidence="10 11">
    <name type="scientific">Streptomonospora halophila</name>
    <dbReference type="NCBI Taxonomy" id="427369"/>
    <lineage>
        <taxon>Bacteria</taxon>
        <taxon>Bacillati</taxon>
        <taxon>Actinomycetota</taxon>
        <taxon>Actinomycetes</taxon>
        <taxon>Streptosporangiales</taxon>
        <taxon>Nocardiopsidaceae</taxon>
        <taxon>Streptomonospora</taxon>
    </lineage>
</organism>
<feature type="transmembrane region" description="Helical" evidence="9">
    <location>
        <begin position="387"/>
        <end position="407"/>
    </location>
</feature>
<reference evidence="11" key="1">
    <citation type="journal article" date="2019" name="Int. J. Syst. Evol. Microbiol.">
        <title>The Global Catalogue of Microorganisms (GCM) 10K type strain sequencing project: providing services to taxonomists for standard genome sequencing and annotation.</title>
        <authorList>
            <consortium name="The Broad Institute Genomics Platform"/>
            <consortium name="The Broad Institute Genome Sequencing Center for Infectious Disease"/>
            <person name="Wu L."/>
            <person name="Ma J."/>
        </authorList>
    </citation>
    <scope>NUCLEOTIDE SEQUENCE [LARGE SCALE GENOMIC DNA]</scope>
    <source>
        <strain evidence="11">JCM 18123</strain>
    </source>
</reference>
<keyword evidence="4" id="KW-1003">Cell membrane</keyword>
<dbReference type="Gene3D" id="1.20.58.340">
    <property type="entry name" value="Magnesium transport protein CorA, transmembrane region"/>
    <property type="match status" value="2"/>
</dbReference>
<dbReference type="Gene3D" id="3.30.460.20">
    <property type="entry name" value="CorA soluble domain-like"/>
    <property type="match status" value="1"/>
</dbReference>
<dbReference type="SUPFAM" id="SSF144083">
    <property type="entry name" value="Magnesium transport protein CorA, transmembrane region"/>
    <property type="match status" value="1"/>
</dbReference>
<evidence type="ECO:0000313" key="10">
    <source>
        <dbReference type="EMBL" id="GAA4932393.1"/>
    </source>
</evidence>
<name>A0ABP9GBI1_9ACTN</name>
<keyword evidence="11" id="KW-1185">Reference proteome</keyword>
<evidence type="ECO:0000256" key="6">
    <source>
        <dbReference type="ARBA" id="ARBA00022989"/>
    </source>
</evidence>
<evidence type="ECO:0000256" key="2">
    <source>
        <dbReference type="ARBA" id="ARBA00009765"/>
    </source>
</evidence>
<dbReference type="InterPro" id="IPR002523">
    <property type="entry name" value="MgTranspt_CorA/ZnTranspt_ZntB"/>
</dbReference>
<proteinExistence type="inferred from homology"/>
<protein>
    <submittedName>
        <fullName evidence="10">Magnesium and cobalt transport protein CorA</fullName>
    </submittedName>
</protein>
<feature type="transmembrane region" description="Helical" evidence="9">
    <location>
        <begin position="356"/>
        <end position="375"/>
    </location>
</feature>
<keyword evidence="3" id="KW-0813">Transport</keyword>
<keyword evidence="6 9" id="KW-1133">Transmembrane helix</keyword>
<dbReference type="CDD" id="cd12830">
    <property type="entry name" value="MtCorA-like"/>
    <property type="match status" value="1"/>
</dbReference>
<evidence type="ECO:0000256" key="9">
    <source>
        <dbReference type="SAM" id="Phobius"/>
    </source>
</evidence>
<evidence type="ECO:0000256" key="1">
    <source>
        <dbReference type="ARBA" id="ARBA00004651"/>
    </source>
</evidence>
<comment type="similarity">
    <text evidence="2">Belongs to the CorA metal ion transporter (MIT) (TC 1.A.35) family.</text>
</comment>
<keyword evidence="7 9" id="KW-0472">Membrane</keyword>
<dbReference type="PANTHER" id="PTHR46494">
    <property type="entry name" value="CORA FAMILY METAL ION TRANSPORTER (EUROFUNG)"/>
    <property type="match status" value="1"/>
</dbReference>
<feature type="region of interest" description="Disordered" evidence="8">
    <location>
        <begin position="35"/>
        <end position="69"/>
    </location>
</feature>
<dbReference type="SUPFAM" id="SSF143865">
    <property type="entry name" value="CorA soluble domain-like"/>
    <property type="match status" value="1"/>
</dbReference>
<dbReference type="PANTHER" id="PTHR46494:SF1">
    <property type="entry name" value="CORA FAMILY METAL ION TRANSPORTER (EUROFUNG)"/>
    <property type="match status" value="1"/>
</dbReference>
<evidence type="ECO:0000256" key="8">
    <source>
        <dbReference type="SAM" id="MobiDB-lite"/>
    </source>
</evidence>
<dbReference type="Proteomes" id="UP001499993">
    <property type="component" value="Unassembled WGS sequence"/>
</dbReference>
<comment type="subcellular location">
    <subcellularLocation>
        <location evidence="1">Cell membrane</location>
        <topology evidence="1">Multi-pass membrane protein</topology>
    </subcellularLocation>
</comment>
<evidence type="ECO:0000256" key="4">
    <source>
        <dbReference type="ARBA" id="ARBA00022475"/>
    </source>
</evidence>
<comment type="caution">
    <text evidence="10">The sequence shown here is derived from an EMBL/GenBank/DDBJ whole genome shotgun (WGS) entry which is preliminary data.</text>
</comment>
<sequence>MASDLGACARPGRIPLTSLCGGYLMAQRNPLAWLPGIRSNQQSRRTSRPRPPEYSMDPRPDAAGGPTPPVQDSVIDAAIYLGGERQEAPTELSDLAELHRRTPDDEGAMVWIGLLRPSSPQLLAAAEEFGLHELAVEDAIVAHQRPKLERYGDTLFVVLRSALYLDAAEEVRFGELHLFVGRHFVLTVRHNQAPDLAAVRRRLESDPKLLARGPEAVLYGVLDAVVDGYAPVVAGLQNDIDEIETQVFEGDPAVSRRIHELSREVIEFQRATRPLLPMLNSLDTALEDFGTDEELRRYLRDVADHATIAAERVDGFRDMLQSILAVNATLVSEAQNEEMRRVTEASYRQGEQVKKISAWAAILFAPSLVGSIYGMNFTHMPEIDWVLGYPMSLLLMLGISVTLYAVFKWRRWM</sequence>
<dbReference type="InterPro" id="IPR045861">
    <property type="entry name" value="CorA_cytoplasmic_dom"/>
</dbReference>
<keyword evidence="5 9" id="KW-0812">Transmembrane</keyword>
<evidence type="ECO:0000256" key="5">
    <source>
        <dbReference type="ARBA" id="ARBA00022692"/>
    </source>
</evidence>
<dbReference type="Pfam" id="PF01544">
    <property type="entry name" value="CorA"/>
    <property type="match status" value="1"/>
</dbReference>
<gene>
    <name evidence="10" type="ORF">GCM10023224_10710</name>
</gene>
<dbReference type="EMBL" id="BAABIK010000004">
    <property type="protein sequence ID" value="GAA4932393.1"/>
    <property type="molecule type" value="Genomic_DNA"/>
</dbReference>